<evidence type="ECO:0000313" key="3">
    <source>
        <dbReference type="Proteomes" id="UP000239156"/>
    </source>
</evidence>
<dbReference type="EMBL" id="PKSL01000052">
    <property type="protein sequence ID" value="POW09735.1"/>
    <property type="molecule type" value="Genomic_DNA"/>
</dbReference>
<sequence>MRSYKGREGNLSSSKAALQKAENRDNANTGLSPAVCLANAISYMPYRGKTTSWQYTPYDEEFR</sequence>
<evidence type="ECO:0000256" key="1">
    <source>
        <dbReference type="SAM" id="MobiDB-lite"/>
    </source>
</evidence>
<proteinExistence type="predicted"/>
<organism evidence="2 3">
    <name type="scientific">Puccinia striiformis</name>
    <dbReference type="NCBI Taxonomy" id="27350"/>
    <lineage>
        <taxon>Eukaryota</taxon>
        <taxon>Fungi</taxon>
        <taxon>Dikarya</taxon>
        <taxon>Basidiomycota</taxon>
        <taxon>Pucciniomycotina</taxon>
        <taxon>Pucciniomycetes</taxon>
        <taxon>Pucciniales</taxon>
        <taxon>Pucciniaceae</taxon>
        <taxon>Puccinia</taxon>
    </lineage>
</organism>
<gene>
    <name evidence="2" type="ORF">PSTT_06548</name>
</gene>
<comment type="caution">
    <text evidence="2">The sequence shown here is derived from an EMBL/GenBank/DDBJ whole genome shotgun (WGS) entry which is preliminary data.</text>
</comment>
<feature type="region of interest" description="Disordered" evidence="1">
    <location>
        <begin position="1"/>
        <end position="30"/>
    </location>
</feature>
<reference evidence="2" key="1">
    <citation type="submission" date="2017-12" db="EMBL/GenBank/DDBJ databases">
        <title>Gene loss provides genomic basis for host adaptation in cereal stripe rust fungi.</title>
        <authorList>
            <person name="Xia C."/>
        </authorList>
    </citation>
    <scope>NUCLEOTIDE SEQUENCE [LARGE SCALE GENOMIC DNA]</scope>
    <source>
        <strain evidence="2">93-210</strain>
    </source>
</reference>
<name>A0A2S4VJR5_9BASI</name>
<protein>
    <submittedName>
        <fullName evidence="2">Uncharacterized protein</fullName>
    </submittedName>
</protein>
<accession>A0A2S4VJR5</accession>
<evidence type="ECO:0000313" key="2">
    <source>
        <dbReference type="EMBL" id="POW09735.1"/>
    </source>
</evidence>
<dbReference type="AlphaFoldDB" id="A0A2S4VJR5"/>
<dbReference type="Proteomes" id="UP000239156">
    <property type="component" value="Unassembled WGS sequence"/>
</dbReference>
<dbReference type="VEuPathDB" id="FungiDB:PSTT_06548"/>
<keyword evidence="3" id="KW-1185">Reference proteome</keyword>